<dbReference type="Proteomes" id="UP001627154">
    <property type="component" value="Unassembled WGS sequence"/>
</dbReference>
<proteinExistence type="inferred from homology"/>
<comment type="subcellular location">
    <subcellularLocation>
        <location evidence="1 10">Cell membrane</location>
        <topology evidence="1 10">Multi-pass membrane protein</topology>
    </subcellularLocation>
</comment>
<feature type="transmembrane region" description="Helical" evidence="10">
    <location>
        <begin position="307"/>
        <end position="325"/>
    </location>
</feature>
<evidence type="ECO:0000256" key="4">
    <source>
        <dbReference type="ARBA" id="ARBA00022692"/>
    </source>
</evidence>
<dbReference type="PANTHER" id="PTHR21137">
    <property type="entry name" value="ODORANT RECEPTOR"/>
    <property type="match status" value="1"/>
</dbReference>
<keyword evidence="12" id="KW-1185">Reference proteome</keyword>
<evidence type="ECO:0000256" key="5">
    <source>
        <dbReference type="ARBA" id="ARBA00022725"/>
    </source>
</evidence>
<dbReference type="EMBL" id="JBJJXI010000153">
    <property type="protein sequence ID" value="KAL3385561.1"/>
    <property type="molecule type" value="Genomic_DNA"/>
</dbReference>
<keyword evidence="2" id="KW-1003">Cell membrane</keyword>
<evidence type="ECO:0000256" key="2">
    <source>
        <dbReference type="ARBA" id="ARBA00022475"/>
    </source>
</evidence>
<dbReference type="Pfam" id="PF02949">
    <property type="entry name" value="7tm_6"/>
    <property type="match status" value="1"/>
</dbReference>
<comment type="caution">
    <text evidence="11">The sequence shown here is derived from an EMBL/GenBank/DDBJ whole genome shotgun (WGS) entry which is preliminary data.</text>
</comment>
<evidence type="ECO:0000256" key="8">
    <source>
        <dbReference type="ARBA" id="ARBA00023170"/>
    </source>
</evidence>
<comment type="caution">
    <text evidence="10">Lacks conserved residue(s) required for the propagation of feature annotation.</text>
</comment>
<dbReference type="GO" id="GO:0007608">
    <property type="term" value="P:sensory perception of smell"/>
    <property type="evidence" value="ECO:0007669"/>
    <property type="project" value="UniProtKB-KW"/>
</dbReference>
<evidence type="ECO:0000256" key="10">
    <source>
        <dbReference type="RuleBase" id="RU351113"/>
    </source>
</evidence>
<feature type="transmembrane region" description="Helical" evidence="10">
    <location>
        <begin position="74"/>
        <end position="93"/>
    </location>
</feature>
<accession>A0ABD2VYN9</accession>
<keyword evidence="3 10" id="KW-0716">Sensory transduction</keyword>
<feature type="transmembrane region" description="Helical" evidence="10">
    <location>
        <begin position="134"/>
        <end position="152"/>
    </location>
</feature>
<keyword evidence="8 10" id="KW-0675">Receptor</keyword>
<dbReference type="PANTHER" id="PTHR21137:SF35">
    <property type="entry name" value="ODORANT RECEPTOR 19A-RELATED"/>
    <property type="match status" value="1"/>
</dbReference>
<keyword evidence="6 10" id="KW-1133">Transmembrane helix</keyword>
<gene>
    <name evidence="11" type="ORF">TKK_018636</name>
</gene>
<evidence type="ECO:0000313" key="12">
    <source>
        <dbReference type="Proteomes" id="UP001627154"/>
    </source>
</evidence>
<organism evidence="11 12">
    <name type="scientific">Trichogramma kaykai</name>
    <dbReference type="NCBI Taxonomy" id="54128"/>
    <lineage>
        <taxon>Eukaryota</taxon>
        <taxon>Metazoa</taxon>
        <taxon>Ecdysozoa</taxon>
        <taxon>Arthropoda</taxon>
        <taxon>Hexapoda</taxon>
        <taxon>Insecta</taxon>
        <taxon>Pterygota</taxon>
        <taxon>Neoptera</taxon>
        <taxon>Endopterygota</taxon>
        <taxon>Hymenoptera</taxon>
        <taxon>Apocrita</taxon>
        <taxon>Proctotrupomorpha</taxon>
        <taxon>Chalcidoidea</taxon>
        <taxon>Trichogrammatidae</taxon>
        <taxon>Trichogramma</taxon>
    </lineage>
</organism>
<dbReference type="GO" id="GO:0005886">
    <property type="term" value="C:plasma membrane"/>
    <property type="evidence" value="ECO:0007669"/>
    <property type="project" value="UniProtKB-SubCell"/>
</dbReference>
<name>A0ABD2VYN9_9HYME</name>
<keyword evidence="9 10" id="KW-0807">Transducer</keyword>
<evidence type="ECO:0000256" key="3">
    <source>
        <dbReference type="ARBA" id="ARBA00022606"/>
    </source>
</evidence>
<evidence type="ECO:0000256" key="7">
    <source>
        <dbReference type="ARBA" id="ARBA00023136"/>
    </source>
</evidence>
<feature type="transmembrane region" description="Helical" evidence="10">
    <location>
        <begin position="42"/>
        <end position="62"/>
    </location>
</feature>
<feature type="transmembrane region" description="Helical" evidence="10">
    <location>
        <begin position="184"/>
        <end position="203"/>
    </location>
</feature>
<dbReference type="GO" id="GO:0007165">
    <property type="term" value="P:signal transduction"/>
    <property type="evidence" value="ECO:0007669"/>
    <property type="project" value="UniProtKB-KW"/>
</dbReference>
<evidence type="ECO:0000256" key="6">
    <source>
        <dbReference type="ARBA" id="ARBA00022989"/>
    </source>
</evidence>
<evidence type="ECO:0000313" key="11">
    <source>
        <dbReference type="EMBL" id="KAL3385561.1"/>
    </source>
</evidence>
<sequence>MSEKNQEELGLFDTEYWTITVRLQKVIGLYCFQSDQRNCISWIYVFGFTLSFMISMGVRLINEIGFHIEIVVENIVGEMYLLVVFNKLVISVLKRKSFKKFYAKVADHWRMIDDAEELKIMTDNMRNGRDVVKLYSIFIIIGTTIFLSMPIFSPLLDYVVPLKNATRPKALPYYAEYGVDIEEYYYPLIAQAIFGGVGTITVLVTFDLGFMMLSHYVIGLFALAKYRLSKVNTLMRKIEERNGNPWKSNWPIPYIVEAVNVHRQALAYVAELEDGFNIAWFITLILNMMMFGGGMAILVLKNNPEDMFRYTMVLLASFVHFYYIFLPGQEIINASEEVFDVCCACGWYNLSEKSKLLVQFIMVRSLQYSYLTGGKMFPLSMETYCNVSKFFKGQN</sequence>
<evidence type="ECO:0000256" key="1">
    <source>
        <dbReference type="ARBA" id="ARBA00004651"/>
    </source>
</evidence>
<feature type="transmembrane region" description="Helical" evidence="10">
    <location>
        <begin position="278"/>
        <end position="300"/>
    </location>
</feature>
<dbReference type="InterPro" id="IPR004117">
    <property type="entry name" value="7tm6_olfct_rcpt"/>
</dbReference>
<keyword evidence="7 10" id="KW-0472">Membrane</keyword>
<keyword evidence="5 10" id="KW-0552">Olfaction</keyword>
<keyword evidence="4 10" id="KW-0812">Transmembrane</keyword>
<protein>
    <recommendedName>
        <fullName evidence="10">Odorant receptor</fullName>
    </recommendedName>
</protein>
<comment type="similarity">
    <text evidence="10">Belongs to the insect chemoreceptor superfamily. Heteromeric odorant receptor channel (TC 1.A.69) family.</text>
</comment>
<dbReference type="AlphaFoldDB" id="A0ABD2VYN9"/>
<reference evidence="11 12" key="1">
    <citation type="journal article" date="2024" name="bioRxiv">
        <title>A reference genome for Trichogramma kaykai: A tiny desert-dwelling parasitoid wasp with competing sex-ratio distorters.</title>
        <authorList>
            <person name="Culotta J."/>
            <person name="Lindsey A.R."/>
        </authorList>
    </citation>
    <scope>NUCLEOTIDE SEQUENCE [LARGE SCALE GENOMIC DNA]</scope>
    <source>
        <strain evidence="11 12">KSX58</strain>
    </source>
</reference>
<evidence type="ECO:0000256" key="9">
    <source>
        <dbReference type="ARBA" id="ARBA00023224"/>
    </source>
</evidence>